<dbReference type="GO" id="GO:0019878">
    <property type="term" value="P:lysine biosynthetic process via aminoadipic acid"/>
    <property type="evidence" value="ECO:0007669"/>
    <property type="project" value="TreeGrafter"/>
</dbReference>
<comment type="similarity">
    <text evidence="3">Belongs to the class-I pyridoxal-phosphate-dependent aminotransferase family.</text>
</comment>
<evidence type="ECO:0000256" key="7">
    <source>
        <dbReference type="ARBA" id="ARBA00022898"/>
    </source>
</evidence>
<dbReference type="GO" id="GO:0047536">
    <property type="term" value="F:2-aminoadipate transaminase activity"/>
    <property type="evidence" value="ECO:0007669"/>
    <property type="project" value="TreeGrafter"/>
</dbReference>
<accession>A0A875S6D6</accession>
<keyword evidence="5" id="KW-0032">Aminotransferase</keyword>
<feature type="domain" description="Aminotransferase class I/classII large" evidence="10">
    <location>
        <begin position="97"/>
        <end position="464"/>
    </location>
</feature>
<dbReference type="KEGG" id="bnn:FOA43_002087"/>
<dbReference type="OrthoDB" id="691673at2759"/>
<keyword evidence="4" id="KW-0963">Cytoplasm</keyword>
<evidence type="ECO:0000256" key="6">
    <source>
        <dbReference type="ARBA" id="ARBA00022679"/>
    </source>
</evidence>
<dbReference type="FunFam" id="3.40.640.10:FF:000074">
    <property type="entry name" value="Aromatic amino acid aminotransferase"/>
    <property type="match status" value="1"/>
</dbReference>
<dbReference type="AlphaFoldDB" id="A0A875S6D6"/>
<evidence type="ECO:0000313" key="11">
    <source>
        <dbReference type="EMBL" id="QPG74754.1"/>
    </source>
</evidence>
<dbReference type="GO" id="GO:0008793">
    <property type="term" value="F:aromatic-amino-acid transaminase activity"/>
    <property type="evidence" value="ECO:0007669"/>
    <property type="project" value="TreeGrafter"/>
</dbReference>
<evidence type="ECO:0000313" key="12">
    <source>
        <dbReference type="Proteomes" id="UP000662931"/>
    </source>
</evidence>
<evidence type="ECO:0000259" key="10">
    <source>
        <dbReference type="Pfam" id="PF00155"/>
    </source>
</evidence>
<dbReference type="RefSeq" id="XP_038778319.1">
    <property type="nucleotide sequence ID" value="XM_038922391.1"/>
</dbReference>
<dbReference type="PANTHER" id="PTHR42790:SF21">
    <property type="entry name" value="AROMATIC_AMINOADIPATE AMINOTRANSFERASE 1"/>
    <property type="match status" value="1"/>
</dbReference>
<evidence type="ECO:0000256" key="4">
    <source>
        <dbReference type="ARBA" id="ARBA00022490"/>
    </source>
</evidence>
<evidence type="ECO:0000256" key="9">
    <source>
        <dbReference type="ARBA" id="ARBA00067014"/>
    </source>
</evidence>
<dbReference type="InterPro" id="IPR015421">
    <property type="entry name" value="PyrdxlP-dep_Trfase_major"/>
</dbReference>
<dbReference type="EMBL" id="CP064813">
    <property type="protein sequence ID" value="QPG74754.1"/>
    <property type="molecule type" value="Genomic_DNA"/>
</dbReference>
<reference evidence="11" key="1">
    <citation type="submission" date="2020-10" db="EMBL/GenBank/DDBJ databases">
        <authorList>
            <person name="Roach M.J.R."/>
        </authorList>
    </citation>
    <scope>NUCLEOTIDE SEQUENCE</scope>
    <source>
        <strain evidence="11">CBS 1945</strain>
    </source>
</reference>
<dbReference type="GO" id="GO:0030170">
    <property type="term" value="F:pyridoxal phosphate binding"/>
    <property type="evidence" value="ECO:0007669"/>
    <property type="project" value="InterPro"/>
</dbReference>
<dbReference type="GeneID" id="62195488"/>
<proteinExistence type="inferred from homology"/>
<dbReference type="GO" id="GO:0009074">
    <property type="term" value="P:aromatic amino acid family catabolic process"/>
    <property type="evidence" value="ECO:0007669"/>
    <property type="project" value="TreeGrafter"/>
</dbReference>
<keyword evidence="7" id="KW-0663">Pyridoxal phosphate</keyword>
<evidence type="ECO:0000256" key="1">
    <source>
        <dbReference type="ARBA" id="ARBA00001933"/>
    </source>
</evidence>
<keyword evidence="6" id="KW-0808">Transferase</keyword>
<dbReference type="EC" id="2.6.1.57" evidence="9"/>
<name>A0A875S6D6_EENNA</name>
<dbReference type="SUPFAM" id="SSF53383">
    <property type="entry name" value="PLP-dependent transferases"/>
    <property type="match status" value="1"/>
</dbReference>
<evidence type="ECO:0000256" key="2">
    <source>
        <dbReference type="ARBA" id="ARBA00004496"/>
    </source>
</evidence>
<evidence type="ECO:0000256" key="3">
    <source>
        <dbReference type="ARBA" id="ARBA00007441"/>
    </source>
</evidence>
<comment type="cofactor">
    <cofactor evidence="1">
        <name>pyridoxal 5'-phosphate</name>
        <dbReference type="ChEBI" id="CHEBI:597326"/>
    </cofactor>
</comment>
<keyword evidence="12" id="KW-1185">Reference proteome</keyword>
<comment type="subcellular location">
    <subcellularLocation>
        <location evidence="2">Cytoplasm</location>
    </subcellularLocation>
</comment>
<dbReference type="GO" id="GO:0005737">
    <property type="term" value="C:cytoplasm"/>
    <property type="evidence" value="ECO:0007669"/>
    <property type="project" value="UniProtKB-SubCell"/>
</dbReference>
<dbReference type="InterPro" id="IPR015424">
    <property type="entry name" value="PyrdxlP-dep_Trfase"/>
</dbReference>
<dbReference type="Pfam" id="PF00155">
    <property type="entry name" value="Aminotran_1_2"/>
    <property type="match status" value="1"/>
</dbReference>
<dbReference type="InterPro" id="IPR004839">
    <property type="entry name" value="Aminotransferase_I/II_large"/>
</dbReference>
<dbReference type="CDD" id="cd00609">
    <property type="entry name" value="AAT_like"/>
    <property type="match status" value="1"/>
</dbReference>
<gene>
    <name evidence="11" type="ORF">FOA43_002087</name>
</gene>
<comment type="catalytic activity">
    <reaction evidence="8">
        <text>an aromatic L-alpha-amino acid + 2-oxoglutarate = an aromatic oxo-acid + L-glutamate</text>
        <dbReference type="Rhea" id="RHEA:17533"/>
        <dbReference type="ChEBI" id="CHEBI:16810"/>
        <dbReference type="ChEBI" id="CHEBI:29985"/>
        <dbReference type="ChEBI" id="CHEBI:73309"/>
        <dbReference type="ChEBI" id="CHEBI:84824"/>
        <dbReference type="EC" id="2.6.1.57"/>
    </reaction>
</comment>
<evidence type="ECO:0000256" key="8">
    <source>
        <dbReference type="ARBA" id="ARBA00051993"/>
    </source>
</evidence>
<evidence type="ECO:0000256" key="5">
    <source>
        <dbReference type="ARBA" id="ARBA00022576"/>
    </source>
</evidence>
<sequence length="476" mass="53875">MITDLHHFLSEEAKSRRPSPLKVAFKYYGQEGLVFLGGGLPMSDYFPWEKIVAYSPSAPFTGSAGIAEKPSDTGKATITELKKQKVESYDIPLARSLQYGYTSGQPELLDFVKKHTEIIHHPPYEEWDAITSIGNTEAWDSTLRTFCNAGDTVLFEEYTFPSAVETANALSVSFAPVHMDSYGIVPEELEKLMANWDSSKPKPKLLYTICTGQNPTGSSLSDERRKQIYKIACKYDFIIVEDEPYYFLQMGEYDAKADATKMKTPTHEEFLNSLVKSFLSMDLEGRVIRLDSCSKVFAPGTRLGWIVAQKDILERYVRLHEVTIQTSSGFTQSIVAGLLGRWGQEGFIDWLIGLRKEYAIKRNFTVHCLDKYMPKIVSYTPPVAGMFFTVSIDASKHPRFATEYDSDPVKVEDAVFNRALKEGSLMIPGSWFRSPNFEIKDDTFFFRGTYAAVDLEKLDLGLERFGKAIKEVFEIE</sequence>
<dbReference type="PANTHER" id="PTHR42790">
    <property type="entry name" value="AMINOTRANSFERASE"/>
    <property type="match status" value="1"/>
</dbReference>
<dbReference type="InterPro" id="IPR050859">
    <property type="entry name" value="Class-I_PLP-dep_aminotransf"/>
</dbReference>
<dbReference type="GO" id="GO:0006571">
    <property type="term" value="P:tyrosine biosynthetic process"/>
    <property type="evidence" value="ECO:0007669"/>
    <property type="project" value="TreeGrafter"/>
</dbReference>
<organism evidence="11 12">
    <name type="scientific">Eeniella nana</name>
    <name type="common">Yeast</name>
    <name type="synonym">Brettanomyces nanus</name>
    <dbReference type="NCBI Taxonomy" id="13502"/>
    <lineage>
        <taxon>Eukaryota</taxon>
        <taxon>Fungi</taxon>
        <taxon>Dikarya</taxon>
        <taxon>Ascomycota</taxon>
        <taxon>Saccharomycotina</taxon>
        <taxon>Pichiomycetes</taxon>
        <taxon>Pichiales</taxon>
        <taxon>Pichiaceae</taxon>
        <taxon>Brettanomyces</taxon>
    </lineage>
</organism>
<dbReference type="Gene3D" id="3.40.640.10">
    <property type="entry name" value="Type I PLP-dependent aspartate aminotransferase-like (Major domain)"/>
    <property type="match status" value="1"/>
</dbReference>
<dbReference type="Proteomes" id="UP000662931">
    <property type="component" value="Chromosome 2"/>
</dbReference>
<protein>
    <recommendedName>
        <fullName evidence="9">aromatic-amino-acid transaminase</fullName>
        <ecNumber evidence="9">2.6.1.57</ecNumber>
    </recommendedName>
</protein>